<keyword evidence="2" id="KW-0521">NADP</keyword>
<keyword evidence="3" id="KW-0560">Oxidoreductase</keyword>
<evidence type="ECO:0000256" key="2">
    <source>
        <dbReference type="ARBA" id="ARBA00022857"/>
    </source>
</evidence>
<dbReference type="PANTHER" id="PTHR24320">
    <property type="entry name" value="RETINOL DEHYDROGENASE"/>
    <property type="match status" value="1"/>
</dbReference>
<evidence type="ECO:0000256" key="1">
    <source>
        <dbReference type="ARBA" id="ARBA00006484"/>
    </source>
</evidence>
<dbReference type="SUPFAM" id="SSF51735">
    <property type="entry name" value="NAD(P)-binding Rossmann-fold domains"/>
    <property type="match status" value="1"/>
</dbReference>
<dbReference type="EMBL" id="JAWRVE010000115">
    <property type="protein sequence ID" value="KAL1857077.1"/>
    <property type="molecule type" value="Genomic_DNA"/>
</dbReference>
<dbReference type="Proteomes" id="UP001583177">
    <property type="component" value="Unassembled WGS sequence"/>
</dbReference>
<organism evidence="5 6">
    <name type="scientific">Diaporthe australafricana</name>
    <dbReference type="NCBI Taxonomy" id="127596"/>
    <lineage>
        <taxon>Eukaryota</taxon>
        <taxon>Fungi</taxon>
        <taxon>Dikarya</taxon>
        <taxon>Ascomycota</taxon>
        <taxon>Pezizomycotina</taxon>
        <taxon>Sordariomycetes</taxon>
        <taxon>Sordariomycetidae</taxon>
        <taxon>Diaporthales</taxon>
        <taxon>Diaporthaceae</taxon>
        <taxon>Diaporthe</taxon>
    </lineage>
</organism>
<dbReference type="InterPro" id="IPR036291">
    <property type="entry name" value="NAD(P)-bd_dom_sf"/>
</dbReference>
<name>A0ABR3WA77_9PEZI</name>
<evidence type="ECO:0000256" key="4">
    <source>
        <dbReference type="RuleBase" id="RU000363"/>
    </source>
</evidence>
<dbReference type="Gene3D" id="3.40.50.720">
    <property type="entry name" value="NAD(P)-binding Rossmann-like Domain"/>
    <property type="match status" value="1"/>
</dbReference>
<keyword evidence="6" id="KW-1185">Reference proteome</keyword>
<evidence type="ECO:0000313" key="6">
    <source>
        <dbReference type="Proteomes" id="UP001583177"/>
    </source>
</evidence>
<comment type="caution">
    <text evidence="5">The sequence shown here is derived from an EMBL/GenBank/DDBJ whole genome shotgun (WGS) entry which is preliminary data.</text>
</comment>
<dbReference type="CDD" id="cd05327">
    <property type="entry name" value="retinol-DH_like_SDR_c_like"/>
    <property type="match status" value="1"/>
</dbReference>
<comment type="similarity">
    <text evidence="1 4">Belongs to the short-chain dehydrogenases/reductases (SDR) family.</text>
</comment>
<reference evidence="5 6" key="1">
    <citation type="journal article" date="2024" name="IMA Fungus">
        <title>IMA Genome - F19 : A genome assembly and annotation guide to empower mycologists, including annotated draft genome sequences of Ceratocystis pirilliformis, Diaporthe australafricana, Fusarium ophioides, Paecilomyces lecythidis, and Sporothrix stenoceras.</title>
        <authorList>
            <person name="Aylward J."/>
            <person name="Wilson A.M."/>
            <person name="Visagie C.M."/>
            <person name="Spraker J."/>
            <person name="Barnes I."/>
            <person name="Buitendag C."/>
            <person name="Ceriani C."/>
            <person name="Del Mar Angel L."/>
            <person name="du Plessis D."/>
            <person name="Fuchs T."/>
            <person name="Gasser K."/>
            <person name="Kramer D."/>
            <person name="Li W."/>
            <person name="Munsamy K."/>
            <person name="Piso A."/>
            <person name="Price J.L."/>
            <person name="Sonnekus B."/>
            <person name="Thomas C."/>
            <person name="van der Nest A."/>
            <person name="van Dijk A."/>
            <person name="van Heerden A."/>
            <person name="van Vuuren N."/>
            <person name="Yilmaz N."/>
            <person name="Duong T.A."/>
            <person name="van der Merwe N.A."/>
            <person name="Wingfield M.J."/>
            <person name="Wingfield B.D."/>
        </authorList>
    </citation>
    <scope>NUCLEOTIDE SEQUENCE [LARGE SCALE GENOMIC DNA]</scope>
    <source>
        <strain evidence="5 6">CMW 18300</strain>
    </source>
</reference>
<dbReference type="Pfam" id="PF00106">
    <property type="entry name" value="adh_short"/>
    <property type="match status" value="1"/>
</dbReference>
<accession>A0ABR3WA77</accession>
<dbReference type="InterPro" id="IPR002347">
    <property type="entry name" value="SDR_fam"/>
</dbReference>
<dbReference type="PRINTS" id="PR00080">
    <property type="entry name" value="SDRFAMILY"/>
</dbReference>
<proteinExistence type="inferred from homology"/>
<evidence type="ECO:0000313" key="5">
    <source>
        <dbReference type="EMBL" id="KAL1857077.1"/>
    </source>
</evidence>
<evidence type="ECO:0000256" key="3">
    <source>
        <dbReference type="ARBA" id="ARBA00023002"/>
    </source>
</evidence>
<sequence>MFGAAKFKPERDIPNLSGKVIFVTGGSDGLGKESARQFARHGATVYIGARNRAKTEDAISNIEASLKAEPKSDKSKPDIHFIELDLASLDSVAKAAHEFQSQSSRLDVLMNNGGIMATPEGLTKDGYEVQFGTNHMGHALLTKLLFPVLDKTQRDGGDVRIINVTSIAQEWFGPPNGLMLEDAKTKMGNIGPWQRYGHSKIANVYFTKGLAKRYPGIRSIAVHPGGTKTSLSKGVQPAQPALVQAVMNVVKKVTFADVAEGARNQLWASTSPDAKGGLLYYPVAKEHKERPILQDEKIADKLWDWTKTELSRFSVAENE</sequence>
<dbReference type="PRINTS" id="PR00081">
    <property type="entry name" value="GDHRDH"/>
</dbReference>
<protein>
    <submittedName>
        <fullName evidence="5">Uncharacterized protein</fullName>
    </submittedName>
</protein>
<dbReference type="PANTHER" id="PTHR24320:SF282">
    <property type="entry name" value="WW DOMAIN-CONTAINING OXIDOREDUCTASE"/>
    <property type="match status" value="1"/>
</dbReference>
<gene>
    <name evidence="5" type="ORF">Daus18300_010420</name>
</gene>